<name>A0A395SXC8_9HYPO</name>
<dbReference type="Pfam" id="PF04082">
    <property type="entry name" value="Fungal_trans"/>
    <property type="match status" value="1"/>
</dbReference>
<dbReference type="PANTHER" id="PTHR47256:SF1">
    <property type="entry name" value="ZN(II)2CYS6 TRANSCRIPTION FACTOR (EUROFUNG)"/>
    <property type="match status" value="1"/>
</dbReference>
<organism evidence="3 4">
    <name type="scientific">Fusarium longipes</name>
    <dbReference type="NCBI Taxonomy" id="694270"/>
    <lineage>
        <taxon>Eukaryota</taxon>
        <taxon>Fungi</taxon>
        <taxon>Dikarya</taxon>
        <taxon>Ascomycota</taxon>
        <taxon>Pezizomycotina</taxon>
        <taxon>Sordariomycetes</taxon>
        <taxon>Hypocreomycetidae</taxon>
        <taxon>Hypocreales</taxon>
        <taxon>Nectriaceae</taxon>
        <taxon>Fusarium</taxon>
    </lineage>
</organism>
<dbReference type="InterPro" id="IPR053187">
    <property type="entry name" value="Notoamide_regulator"/>
</dbReference>
<proteinExistence type="predicted"/>
<dbReference type="GO" id="GO:0006351">
    <property type="term" value="P:DNA-templated transcription"/>
    <property type="evidence" value="ECO:0007669"/>
    <property type="project" value="InterPro"/>
</dbReference>
<keyword evidence="1" id="KW-0539">Nucleus</keyword>
<dbReference type="EMBL" id="PXOG01000100">
    <property type="protein sequence ID" value="RGP77123.1"/>
    <property type="molecule type" value="Genomic_DNA"/>
</dbReference>
<evidence type="ECO:0000313" key="3">
    <source>
        <dbReference type="EMBL" id="RGP77123.1"/>
    </source>
</evidence>
<accession>A0A395SXC8</accession>
<evidence type="ECO:0000256" key="1">
    <source>
        <dbReference type="ARBA" id="ARBA00023242"/>
    </source>
</evidence>
<comment type="caution">
    <text evidence="3">The sequence shown here is derived from an EMBL/GenBank/DDBJ whole genome shotgun (WGS) entry which is preliminary data.</text>
</comment>
<protein>
    <recommendedName>
        <fullName evidence="2">Xylanolytic transcriptional activator regulatory domain-containing protein</fullName>
    </recommendedName>
</protein>
<dbReference type="InterPro" id="IPR007219">
    <property type="entry name" value="XnlR_reg_dom"/>
</dbReference>
<dbReference type="GO" id="GO:0008270">
    <property type="term" value="F:zinc ion binding"/>
    <property type="evidence" value="ECO:0007669"/>
    <property type="project" value="InterPro"/>
</dbReference>
<evidence type="ECO:0000313" key="4">
    <source>
        <dbReference type="Proteomes" id="UP000266234"/>
    </source>
</evidence>
<reference evidence="3 4" key="1">
    <citation type="journal article" date="2018" name="PLoS Pathog.">
        <title>Evolution of structural diversity of trichothecenes, a family of toxins produced by plant pathogenic and entomopathogenic fungi.</title>
        <authorList>
            <person name="Proctor R.H."/>
            <person name="McCormick S.P."/>
            <person name="Kim H.S."/>
            <person name="Cardoza R.E."/>
            <person name="Stanley A.M."/>
            <person name="Lindo L."/>
            <person name="Kelly A."/>
            <person name="Brown D.W."/>
            <person name="Lee T."/>
            <person name="Vaughan M.M."/>
            <person name="Alexander N.J."/>
            <person name="Busman M."/>
            <person name="Gutierrez S."/>
        </authorList>
    </citation>
    <scope>NUCLEOTIDE SEQUENCE [LARGE SCALE GENOMIC DNA]</scope>
    <source>
        <strain evidence="3 4">NRRL 20695</strain>
    </source>
</reference>
<gene>
    <name evidence="3" type="ORF">FLONG3_4638</name>
</gene>
<dbReference type="PANTHER" id="PTHR47256">
    <property type="entry name" value="ZN(II)2CYS6 TRANSCRIPTION FACTOR (EUROFUNG)-RELATED"/>
    <property type="match status" value="1"/>
</dbReference>
<sequence>MFSDTPFAPDKRPLRALLPTASESGVLDLCSGTRPVCVACTKRSTECQWEETPIQSFKRRCREIVNEESRASAYEQLFDRIKLMTAEDATRTVHKIQTGDDVETLLNDTGPSQIEPHHVENQNSNAYQDFYRMLQLRPEEDLTQILKLVQSGYHVRAILRQIREADLLLQVSVKPEHRRRYAFPFSSKWPEFLCQNGNPYLETPFYEPNRLSQTTHSPEVRPDSEFGIPYHGATLIEPLLSDADISKWTAVTSDESMLIRLLELYFLHDYHFFTYFHKDLFLKDLKSGEMRFCSPLLVNAIFASATHYDTNIKGRNEPWDTDSLCYRFLAETKRLWELEMGESSLPTLQAALVMNAVYNMDGLDQIGNVFLAEATKIAYNLDLFKPIETKCPAEMDIARQFTAWSLFSWQSALLFHYCKPPLLEKPPDVELPNPKVSPSCCPEIFVRYPESGTTQLFFPETFIQTVKFRIIMNDITNDRLGGGRNKAVTFEQAARHCHRLFEWFEHLPPCLKPNRITTPSHFFLHLHFQCVVMLLLESFVESVHAHPSIALPDGTKMTAQEISHEARIRFETLLRVFYLRHSFATYAPVMLQFLSFFGFLTLKEVMAEPDPSSKANPYKSSVILAILGLENQARQAYLANAMFRLLIDQVPPDVADAMSQYYSQDSMDAILEIQPAFTRSAYPVNVRHSGA</sequence>
<feature type="domain" description="Xylanolytic transcriptional activator regulatory" evidence="2">
    <location>
        <begin position="262"/>
        <end position="421"/>
    </location>
</feature>
<dbReference type="Proteomes" id="UP000266234">
    <property type="component" value="Unassembled WGS sequence"/>
</dbReference>
<keyword evidence="4" id="KW-1185">Reference proteome</keyword>
<evidence type="ECO:0000259" key="2">
    <source>
        <dbReference type="Pfam" id="PF04082"/>
    </source>
</evidence>
<dbReference type="AlphaFoldDB" id="A0A395SXC8"/>
<dbReference type="CDD" id="cd12148">
    <property type="entry name" value="fungal_TF_MHR"/>
    <property type="match status" value="1"/>
</dbReference>
<dbReference type="GO" id="GO:0003677">
    <property type="term" value="F:DNA binding"/>
    <property type="evidence" value="ECO:0007669"/>
    <property type="project" value="InterPro"/>
</dbReference>
<dbReference type="OrthoDB" id="426882at2759"/>
<dbReference type="STRING" id="694270.A0A395SXC8"/>